<evidence type="ECO:0000313" key="1">
    <source>
        <dbReference type="EMBL" id="MBB1487162.1"/>
    </source>
</evidence>
<comment type="caution">
    <text evidence="1">The sequence shown here is derived from an EMBL/GenBank/DDBJ whole genome shotgun (WGS) entry which is preliminary data.</text>
</comment>
<dbReference type="AlphaFoldDB" id="A0A839IRJ1"/>
<dbReference type="Proteomes" id="UP000565262">
    <property type="component" value="Unassembled WGS sequence"/>
</dbReference>
<evidence type="ECO:0000313" key="2">
    <source>
        <dbReference type="Proteomes" id="UP000565262"/>
    </source>
</evidence>
<dbReference type="EMBL" id="JACJFM010000012">
    <property type="protein sequence ID" value="MBB1487162.1"/>
    <property type="molecule type" value="Genomic_DNA"/>
</dbReference>
<dbReference type="RefSeq" id="WP_182808945.1">
    <property type="nucleotide sequence ID" value="NZ_JACJFM010000012.1"/>
</dbReference>
<protein>
    <submittedName>
        <fullName evidence="1">Uncharacterized protein</fullName>
    </submittedName>
</protein>
<reference evidence="1 2" key="1">
    <citation type="submission" date="2020-08" db="EMBL/GenBank/DDBJ databases">
        <title>Oceanospirillum sp. nov. isolated from marine sediment.</title>
        <authorList>
            <person name="Ji X."/>
        </authorList>
    </citation>
    <scope>NUCLEOTIDE SEQUENCE [LARGE SCALE GENOMIC DNA]</scope>
    <source>
        <strain evidence="1 2">D5</strain>
    </source>
</reference>
<keyword evidence="2" id="KW-1185">Reference proteome</keyword>
<name>A0A839IRJ1_9GAMM</name>
<proteinExistence type="predicted"/>
<gene>
    <name evidence="1" type="ORF">H4O21_11120</name>
</gene>
<sequence>MSIEVRQMVIQASTVNNAQPEAGIDRLQNKAPACTTSPEPVASGKTAKEYARLFNRLRSECRER</sequence>
<organism evidence="1 2">
    <name type="scientific">Oceanospirillum sediminis</name>
    <dbReference type="NCBI Taxonomy" id="2760088"/>
    <lineage>
        <taxon>Bacteria</taxon>
        <taxon>Pseudomonadati</taxon>
        <taxon>Pseudomonadota</taxon>
        <taxon>Gammaproteobacteria</taxon>
        <taxon>Oceanospirillales</taxon>
        <taxon>Oceanospirillaceae</taxon>
        <taxon>Oceanospirillum</taxon>
    </lineage>
</organism>
<accession>A0A839IRJ1</accession>